<evidence type="ECO:0000313" key="3">
    <source>
        <dbReference type="Proteomes" id="UP000658258"/>
    </source>
</evidence>
<name>A0ABQ3I442_9BACT</name>
<dbReference type="SUPFAM" id="SSF52096">
    <property type="entry name" value="ClpP/crotonase"/>
    <property type="match status" value="1"/>
</dbReference>
<evidence type="ECO:0000313" key="2">
    <source>
        <dbReference type="EMBL" id="GHE52809.1"/>
    </source>
</evidence>
<dbReference type="InterPro" id="IPR005151">
    <property type="entry name" value="Tail-specific_protease"/>
</dbReference>
<dbReference type="RefSeq" id="WP_189628507.1">
    <property type="nucleotide sequence ID" value="NZ_BNAG01000001.1"/>
</dbReference>
<comment type="caution">
    <text evidence="2">The sequence shown here is derived from an EMBL/GenBank/DDBJ whole genome shotgun (WGS) entry which is preliminary data.</text>
</comment>
<protein>
    <recommendedName>
        <fullName evidence="1">Tail specific protease domain-containing protein</fullName>
    </recommendedName>
</protein>
<dbReference type="Pfam" id="PF03572">
    <property type="entry name" value="Peptidase_S41"/>
    <property type="match status" value="1"/>
</dbReference>
<reference evidence="3" key="1">
    <citation type="journal article" date="2019" name="Int. J. Syst. Evol. Microbiol.">
        <title>The Global Catalogue of Microorganisms (GCM) 10K type strain sequencing project: providing services to taxonomists for standard genome sequencing and annotation.</title>
        <authorList>
            <consortium name="The Broad Institute Genomics Platform"/>
            <consortium name="The Broad Institute Genome Sequencing Center for Infectious Disease"/>
            <person name="Wu L."/>
            <person name="Ma J."/>
        </authorList>
    </citation>
    <scope>NUCLEOTIDE SEQUENCE [LARGE SCALE GENOMIC DNA]</scope>
    <source>
        <strain evidence="3">CGMCC 1.15111</strain>
    </source>
</reference>
<sequence>MKTQLTTIFMCFALSVYGQDFDKHSVVERLADIMYNNYVYPEKGAAMKDLLMSNLNKGIYSELTDPKALCRALEADLRSVMNDKHLRVAYDPTRVEAIRNRDPYGGRKPLANHGFEEVKVLEGNIGYLDLRGFTDIRFAEEVALPAMAKLIEADAIIFDLRKNGGGSPSMIRFICSYLFSEATHLNTFYWRPSNTFTETWSDPGMVSKTRPNVPIYILTSSYTFSAAEEFAYDLKHLKRATVIGEVTGGGAHPGGPMVITGGFYVNVPQGRAINPVTKTNWEGTGVKPHIEVPADEALQRAIDLARKAISLEVNK</sequence>
<accession>A0ABQ3I442</accession>
<dbReference type="EMBL" id="BNAG01000001">
    <property type="protein sequence ID" value="GHE52809.1"/>
    <property type="molecule type" value="Genomic_DNA"/>
</dbReference>
<gene>
    <name evidence="2" type="ORF">GCM10011340_03960</name>
</gene>
<feature type="domain" description="Tail specific protease" evidence="1">
    <location>
        <begin position="91"/>
        <end position="293"/>
    </location>
</feature>
<dbReference type="Gene3D" id="3.90.226.10">
    <property type="entry name" value="2-enoyl-CoA Hydratase, Chain A, domain 1"/>
    <property type="match status" value="1"/>
</dbReference>
<dbReference type="Pfam" id="PF11918">
    <property type="entry name" value="Peptidase_S41_N"/>
    <property type="match status" value="1"/>
</dbReference>
<dbReference type="Gene3D" id="3.30.750.44">
    <property type="match status" value="1"/>
</dbReference>
<proteinExistence type="predicted"/>
<dbReference type="PANTHER" id="PTHR11261:SF3">
    <property type="entry name" value="RETINOL-BINDING PROTEIN 3"/>
    <property type="match status" value="1"/>
</dbReference>
<organism evidence="2 3">
    <name type="scientific">Roseivirga thermotolerans</name>
    <dbReference type="NCBI Taxonomy" id="1758176"/>
    <lineage>
        <taxon>Bacteria</taxon>
        <taxon>Pseudomonadati</taxon>
        <taxon>Bacteroidota</taxon>
        <taxon>Cytophagia</taxon>
        <taxon>Cytophagales</taxon>
        <taxon>Roseivirgaceae</taxon>
        <taxon>Roseivirga</taxon>
    </lineage>
</organism>
<keyword evidence="3" id="KW-1185">Reference proteome</keyword>
<dbReference type="Proteomes" id="UP000658258">
    <property type="component" value="Unassembled WGS sequence"/>
</dbReference>
<dbReference type="InterPro" id="IPR029045">
    <property type="entry name" value="ClpP/crotonase-like_dom_sf"/>
</dbReference>
<dbReference type="PANTHER" id="PTHR11261">
    <property type="entry name" value="INTERPHOTORECEPTOR RETINOID-BINDING PROTEIN"/>
    <property type="match status" value="1"/>
</dbReference>
<dbReference type="CDD" id="cd07563">
    <property type="entry name" value="Peptidase_S41_IRBP"/>
    <property type="match status" value="1"/>
</dbReference>
<dbReference type="SMART" id="SM00245">
    <property type="entry name" value="TSPc"/>
    <property type="match status" value="1"/>
</dbReference>
<evidence type="ECO:0000259" key="1">
    <source>
        <dbReference type="SMART" id="SM00245"/>
    </source>
</evidence>